<dbReference type="PANTHER" id="PTHR24168">
    <property type="entry name" value="KN MOTIF AND ANKYRIN REPEAT DOMAIN-CONTAINING"/>
    <property type="match status" value="1"/>
</dbReference>
<keyword evidence="6" id="KW-0053">Apoptosis</keyword>
<dbReference type="InterPro" id="IPR002110">
    <property type="entry name" value="Ankyrin_rpt"/>
</dbReference>
<dbReference type="EMBL" id="AKHW03001975">
    <property type="protein sequence ID" value="KYO40324.1"/>
    <property type="molecule type" value="Genomic_DNA"/>
</dbReference>
<dbReference type="PANTHER" id="PTHR24168:SF0">
    <property type="entry name" value="KN MOTIF AND ANKYRIN REPEAT DOMAIN-CONTAINING PROTEIN 2"/>
    <property type="match status" value="1"/>
</dbReference>
<dbReference type="eggNOG" id="KOG0514">
    <property type="taxonomic scope" value="Eukaryota"/>
</dbReference>
<evidence type="ECO:0000256" key="13">
    <source>
        <dbReference type="ARBA" id="ARBA00040277"/>
    </source>
</evidence>
<dbReference type="PROSITE" id="PS50088">
    <property type="entry name" value="ANK_REPEAT"/>
    <property type="match status" value="2"/>
</dbReference>
<evidence type="ECO:0000256" key="12">
    <source>
        <dbReference type="ARBA" id="ARBA00023163"/>
    </source>
</evidence>
<keyword evidence="8" id="KW-0805">Transcription regulation</keyword>
<dbReference type="InterPro" id="IPR021939">
    <property type="entry name" value="KN_motif"/>
</dbReference>
<comment type="subcellular location">
    <subcellularLocation>
        <location evidence="2">Cytoplasm</location>
    </subcellularLocation>
    <subcellularLocation>
        <location evidence="1">Mitochondrion</location>
    </subcellularLocation>
</comment>
<evidence type="ECO:0000256" key="4">
    <source>
        <dbReference type="ARBA" id="ARBA00022490"/>
    </source>
</evidence>
<dbReference type="GO" id="GO:0008285">
    <property type="term" value="P:negative regulation of cell population proliferation"/>
    <property type="evidence" value="ECO:0007669"/>
    <property type="project" value="TreeGrafter"/>
</dbReference>
<dbReference type="InterPro" id="IPR047184">
    <property type="entry name" value="KANK1-4"/>
</dbReference>
<dbReference type="GO" id="GO:0005739">
    <property type="term" value="C:mitochondrion"/>
    <property type="evidence" value="ECO:0007669"/>
    <property type="project" value="UniProtKB-SubCell"/>
</dbReference>
<organism evidence="17 18">
    <name type="scientific">Alligator mississippiensis</name>
    <name type="common">American alligator</name>
    <dbReference type="NCBI Taxonomy" id="8496"/>
    <lineage>
        <taxon>Eukaryota</taxon>
        <taxon>Metazoa</taxon>
        <taxon>Chordata</taxon>
        <taxon>Craniata</taxon>
        <taxon>Vertebrata</taxon>
        <taxon>Euteleostomi</taxon>
        <taxon>Archelosauria</taxon>
        <taxon>Archosauria</taxon>
        <taxon>Crocodylia</taxon>
        <taxon>Alligatoridae</taxon>
        <taxon>Alligatorinae</taxon>
        <taxon>Alligator</taxon>
    </lineage>
</organism>
<keyword evidence="3" id="KW-0488">Methylation</keyword>
<gene>
    <name evidence="17" type="ORF">Y1Q_0009002</name>
</gene>
<keyword evidence="18" id="KW-1185">Reference proteome</keyword>
<sequence>MAQVLHMDAGFPGKPAPPSPPSRGGPAPAPSPPYSVETPYGYRLDLDFLKYVDDIEKGHTLRRLPVRRRPRCASASWWPSTESLCSTDSRLSALSYGPRDARVESTLLGARRKLEGQAGPSGLRNSRLSLAGSGLSTPATPTPGHLQHVREQMAGALRKLRQLEEQVKLIPVLQVKVAVLQEEKRQLSTRLQSRRGLGQPVGGTGELYLDLPEEEMAARGTRELRSVAVGTEGGTSGQRSVGVGMPEPEMMELGAGAGEGDTVRALSARVAVLERQLRKALGELQDARQQLGKGAGARGQAVGTEGQVPGVGGQVEETRGKVLGVGEQTPGPGGQRLGTQRQMAGPGGQLQGEQGQVGSAGDQAQGAGERAEVVRVVQVPQGPEIAASTAAGPAAQPQHARGLEPRDGPDLLEMALPRLVLAPAHGHAHGAHKISIIETGAAQAEAQPSARAIGEDPEPPGGSSYHLGGINGGYESASSDSSTAENSEAESTESEYHEASEGLPAGGAETPKATEEEAAAGAALSTTQGSNDGLGLGQELLSACTILKRYLETPNASMDTKTRDAYGVVQQDWLGLACGQAVEATAVSQRLDTYRAFSPRVLATALNMTDGHGNTALHHAVSCSNFPLVRRLLDTGLCDVDKPNQAGYTALMLTALAAACPDADRATVLQLLRAGNVDARATQAGQTALMLAVSHGRQDVARALLACGANVNLQDADGSTALMCACEHGHAAIARLLLAAPACRVDLADNDGSTALSIAQEAGQTDIVNMIEACLGAAALGNPLPVTTETAEPEQVQNKPSLPPRSCVQLRSQHTRAVALQDVYAALKNTMTCFSAMILGCFPKMKTFLWRNTSVMGAATFITTLLEASPGPSLGLCCSVYVEFYPPPS</sequence>
<feature type="region of interest" description="Disordered" evidence="16">
    <location>
        <begin position="387"/>
        <end position="409"/>
    </location>
</feature>
<feature type="coiled-coil region" evidence="15">
    <location>
        <begin position="263"/>
        <end position="290"/>
    </location>
</feature>
<feature type="compositionally biased region" description="Low complexity" evidence="16">
    <location>
        <begin position="475"/>
        <end position="486"/>
    </location>
</feature>
<feature type="compositionally biased region" description="Low complexity" evidence="16">
    <location>
        <begin position="519"/>
        <end position="529"/>
    </location>
</feature>
<name>A0A151NU87_ALLMI</name>
<evidence type="ECO:0000256" key="10">
    <source>
        <dbReference type="ARBA" id="ARBA00023054"/>
    </source>
</evidence>
<keyword evidence="10 15" id="KW-0175">Coiled coil</keyword>
<dbReference type="PROSITE" id="PS50297">
    <property type="entry name" value="ANK_REP_REGION"/>
    <property type="match status" value="2"/>
</dbReference>
<keyword evidence="9 14" id="KW-0040">ANK repeat</keyword>
<dbReference type="Pfam" id="PF12796">
    <property type="entry name" value="Ank_2"/>
    <property type="match status" value="1"/>
</dbReference>
<evidence type="ECO:0000256" key="9">
    <source>
        <dbReference type="ARBA" id="ARBA00023043"/>
    </source>
</evidence>
<dbReference type="SUPFAM" id="SSF48403">
    <property type="entry name" value="Ankyrin repeat"/>
    <property type="match status" value="1"/>
</dbReference>
<evidence type="ECO:0000256" key="11">
    <source>
        <dbReference type="ARBA" id="ARBA00023128"/>
    </source>
</evidence>
<feature type="region of interest" description="Disordered" evidence="16">
    <location>
        <begin position="441"/>
        <end position="532"/>
    </location>
</feature>
<keyword evidence="11" id="KW-0496">Mitochondrion</keyword>
<comment type="caution">
    <text evidence="17">The sequence shown here is derived from an EMBL/GenBank/DDBJ whole genome shotgun (WGS) entry which is preliminary data.</text>
</comment>
<dbReference type="Gene3D" id="1.25.40.20">
    <property type="entry name" value="Ankyrin repeat-containing domain"/>
    <property type="match status" value="1"/>
</dbReference>
<feature type="repeat" description="ANK" evidence="14">
    <location>
        <begin position="612"/>
        <end position="636"/>
    </location>
</feature>
<feature type="repeat" description="ANK" evidence="14">
    <location>
        <begin position="684"/>
        <end position="716"/>
    </location>
</feature>
<keyword evidence="7" id="KW-0677">Repeat</keyword>
<keyword evidence="5" id="KW-0597">Phosphoprotein</keyword>
<dbReference type="Pfam" id="PF12075">
    <property type="entry name" value="KN_motif"/>
    <property type="match status" value="1"/>
</dbReference>
<reference evidence="17 18" key="1">
    <citation type="journal article" date="2012" name="Genome Biol.">
        <title>Sequencing three crocodilian genomes to illuminate the evolution of archosaurs and amniotes.</title>
        <authorList>
            <person name="St John J.A."/>
            <person name="Braun E.L."/>
            <person name="Isberg S.R."/>
            <person name="Miles L.G."/>
            <person name="Chong A.Y."/>
            <person name="Gongora J."/>
            <person name="Dalzell P."/>
            <person name="Moran C."/>
            <person name="Bed'hom B."/>
            <person name="Abzhanov A."/>
            <person name="Burgess S.C."/>
            <person name="Cooksey A.M."/>
            <person name="Castoe T.A."/>
            <person name="Crawford N.G."/>
            <person name="Densmore L.D."/>
            <person name="Drew J.C."/>
            <person name="Edwards S.V."/>
            <person name="Faircloth B.C."/>
            <person name="Fujita M.K."/>
            <person name="Greenwold M.J."/>
            <person name="Hoffmann F.G."/>
            <person name="Howard J.M."/>
            <person name="Iguchi T."/>
            <person name="Janes D.E."/>
            <person name="Khan S.Y."/>
            <person name="Kohno S."/>
            <person name="de Koning A.J."/>
            <person name="Lance S.L."/>
            <person name="McCarthy F.M."/>
            <person name="McCormack J.E."/>
            <person name="Merchant M.E."/>
            <person name="Peterson D.G."/>
            <person name="Pollock D.D."/>
            <person name="Pourmand N."/>
            <person name="Raney B.J."/>
            <person name="Roessler K.A."/>
            <person name="Sanford J.R."/>
            <person name="Sawyer R.H."/>
            <person name="Schmidt C.J."/>
            <person name="Triplett E.W."/>
            <person name="Tuberville T.D."/>
            <person name="Venegas-Anaya M."/>
            <person name="Howard J.T."/>
            <person name="Jarvis E.D."/>
            <person name="Guillette L.J.Jr."/>
            <person name="Glenn T.C."/>
            <person name="Green R.E."/>
            <person name="Ray D.A."/>
        </authorList>
    </citation>
    <scope>NUCLEOTIDE SEQUENCE [LARGE SCALE GENOMIC DNA]</scope>
    <source>
        <strain evidence="17">KSC_2009_1</strain>
    </source>
</reference>
<evidence type="ECO:0000256" key="16">
    <source>
        <dbReference type="SAM" id="MobiDB-lite"/>
    </source>
</evidence>
<evidence type="ECO:0000256" key="15">
    <source>
        <dbReference type="SAM" id="Coils"/>
    </source>
</evidence>
<evidence type="ECO:0000256" key="5">
    <source>
        <dbReference type="ARBA" id="ARBA00022553"/>
    </source>
</evidence>
<dbReference type="GO" id="GO:2000134">
    <property type="term" value="P:negative regulation of G1/S transition of mitotic cell cycle"/>
    <property type="evidence" value="ECO:0007669"/>
    <property type="project" value="TreeGrafter"/>
</dbReference>
<dbReference type="GO" id="GO:0000122">
    <property type="term" value="P:negative regulation of transcription by RNA polymerase II"/>
    <property type="evidence" value="ECO:0007669"/>
    <property type="project" value="TreeGrafter"/>
</dbReference>
<dbReference type="Proteomes" id="UP000050525">
    <property type="component" value="Unassembled WGS sequence"/>
</dbReference>
<dbReference type="SMART" id="SM00248">
    <property type="entry name" value="ANK"/>
    <property type="match status" value="4"/>
</dbReference>
<dbReference type="Pfam" id="PF13857">
    <property type="entry name" value="Ank_5"/>
    <property type="match status" value="1"/>
</dbReference>
<dbReference type="GO" id="GO:0033147">
    <property type="term" value="P:negative regulation of intracellular estrogen receptor signaling pathway"/>
    <property type="evidence" value="ECO:0007669"/>
    <property type="project" value="TreeGrafter"/>
</dbReference>
<evidence type="ECO:0000256" key="1">
    <source>
        <dbReference type="ARBA" id="ARBA00004173"/>
    </source>
</evidence>
<accession>A0A151NU87</accession>
<dbReference type="AlphaFoldDB" id="A0A151NU87"/>
<evidence type="ECO:0000313" key="17">
    <source>
        <dbReference type="EMBL" id="KYO40324.1"/>
    </source>
</evidence>
<evidence type="ECO:0000256" key="2">
    <source>
        <dbReference type="ARBA" id="ARBA00004496"/>
    </source>
</evidence>
<dbReference type="GO" id="GO:0030837">
    <property type="term" value="P:negative regulation of actin filament polymerization"/>
    <property type="evidence" value="ECO:0007669"/>
    <property type="project" value="InterPro"/>
</dbReference>
<proteinExistence type="predicted"/>
<evidence type="ECO:0000256" key="8">
    <source>
        <dbReference type="ARBA" id="ARBA00023015"/>
    </source>
</evidence>
<feature type="region of interest" description="Disordered" evidence="16">
    <location>
        <begin position="324"/>
        <end position="371"/>
    </location>
</feature>
<dbReference type="GO" id="GO:0006915">
    <property type="term" value="P:apoptotic process"/>
    <property type="evidence" value="ECO:0007669"/>
    <property type="project" value="UniProtKB-KW"/>
</dbReference>
<keyword evidence="12" id="KW-0804">Transcription</keyword>
<feature type="compositionally biased region" description="Pro residues" evidence="16">
    <location>
        <begin position="14"/>
        <end position="33"/>
    </location>
</feature>
<dbReference type="GO" id="GO:0070563">
    <property type="term" value="P:negative regulation of vitamin D receptor signaling pathway"/>
    <property type="evidence" value="ECO:0007669"/>
    <property type="project" value="TreeGrafter"/>
</dbReference>
<feature type="region of interest" description="Disordered" evidence="16">
    <location>
        <begin position="1"/>
        <end position="36"/>
    </location>
</feature>
<evidence type="ECO:0000256" key="14">
    <source>
        <dbReference type="PROSITE-ProRule" id="PRU00023"/>
    </source>
</evidence>
<evidence type="ECO:0000256" key="6">
    <source>
        <dbReference type="ARBA" id="ARBA00022703"/>
    </source>
</evidence>
<feature type="compositionally biased region" description="Low complexity" evidence="16">
    <location>
        <begin position="441"/>
        <end position="452"/>
    </location>
</feature>
<protein>
    <recommendedName>
        <fullName evidence="13">KN motif and ankyrin repeat domain-containing protein 2</fullName>
    </recommendedName>
</protein>
<evidence type="ECO:0000256" key="3">
    <source>
        <dbReference type="ARBA" id="ARBA00022481"/>
    </source>
</evidence>
<dbReference type="InterPro" id="IPR036770">
    <property type="entry name" value="Ankyrin_rpt-contain_sf"/>
</dbReference>
<evidence type="ECO:0000313" key="18">
    <source>
        <dbReference type="Proteomes" id="UP000050525"/>
    </source>
</evidence>
<evidence type="ECO:0000256" key="7">
    <source>
        <dbReference type="ARBA" id="ARBA00022737"/>
    </source>
</evidence>
<keyword evidence="4" id="KW-0963">Cytoplasm</keyword>
<dbReference type="STRING" id="8496.A0A151NU87"/>